<protein>
    <submittedName>
        <fullName evidence="4">60S acidic ribosomal protein P1</fullName>
    </submittedName>
</protein>
<evidence type="ECO:0000313" key="5">
    <source>
        <dbReference type="Proteomes" id="UP001345963"/>
    </source>
</evidence>
<proteinExistence type="predicted"/>
<dbReference type="InterPro" id="IPR031657">
    <property type="entry name" value="REPA_OB_2"/>
</dbReference>
<evidence type="ECO:0000256" key="1">
    <source>
        <dbReference type="ARBA" id="ARBA00023125"/>
    </source>
</evidence>
<keyword evidence="4" id="KW-0687">Ribonucleoprotein</keyword>
<sequence>WTIKARVTKKTEIRNWSNSKGDGKLFSFEIVDESGEIRITAFNNEVDRFFSLVEQGKVYYISKGTLKVANKQYTMLKNDYEMTLNAHSSIVPCEDSPGIPTVQCDFVRIEELENRDKDAIIDVIGVCKSADSVSRITTKASREVSKRAINLIDTSGKVVTVTLWGEEAEKFDDSGQPVVAIKGARLSDFGGRSLSVLFSSTIMVNPDIPEAFRLRACVHVNVLVIHLKAVPKHKEAKKTG</sequence>
<dbReference type="EMBL" id="JAHUTI010030491">
    <property type="protein sequence ID" value="MED6242075.1"/>
    <property type="molecule type" value="Genomic_DNA"/>
</dbReference>
<keyword evidence="4" id="KW-0689">Ribosomal protein</keyword>
<dbReference type="SUPFAM" id="SSF50249">
    <property type="entry name" value="Nucleic acid-binding proteins"/>
    <property type="match status" value="2"/>
</dbReference>
<dbReference type="Gene3D" id="2.40.50.140">
    <property type="entry name" value="Nucleic acid-binding proteins"/>
    <property type="match status" value="2"/>
</dbReference>
<organism evidence="4 5">
    <name type="scientific">Ataeniobius toweri</name>
    <dbReference type="NCBI Taxonomy" id="208326"/>
    <lineage>
        <taxon>Eukaryota</taxon>
        <taxon>Metazoa</taxon>
        <taxon>Chordata</taxon>
        <taxon>Craniata</taxon>
        <taxon>Vertebrata</taxon>
        <taxon>Euteleostomi</taxon>
        <taxon>Actinopterygii</taxon>
        <taxon>Neopterygii</taxon>
        <taxon>Teleostei</taxon>
        <taxon>Neoteleostei</taxon>
        <taxon>Acanthomorphata</taxon>
        <taxon>Ovalentaria</taxon>
        <taxon>Atherinomorphae</taxon>
        <taxon>Cyprinodontiformes</taxon>
        <taxon>Goodeidae</taxon>
        <taxon>Ataeniobius</taxon>
    </lineage>
</organism>
<feature type="domain" description="OB" evidence="2">
    <location>
        <begin position="1"/>
        <end position="80"/>
    </location>
</feature>
<dbReference type="CDD" id="cd04475">
    <property type="entry name" value="RPA1_DBD_B"/>
    <property type="match status" value="1"/>
</dbReference>
<dbReference type="Pfam" id="PF16900">
    <property type="entry name" value="REPA_OB_2"/>
    <property type="match status" value="1"/>
</dbReference>
<name>A0ABU7AW24_9TELE</name>
<reference evidence="4 5" key="1">
    <citation type="submission" date="2021-07" db="EMBL/GenBank/DDBJ databases">
        <authorList>
            <person name="Palmer J.M."/>
        </authorList>
    </citation>
    <scope>NUCLEOTIDE SEQUENCE [LARGE SCALE GENOMIC DNA]</scope>
    <source>
        <strain evidence="4 5">AT_MEX2019</strain>
        <tissue evidence="4">Muscle</tissue>
    </source>
</reference>
<keyword evidence="5" id="KW-1185">Reference proteome</keyword>
<dbReference type="Pfam" id="PF01336">
    <property type="entry name" value="tRNA_anti-codon"/>
    <property type="match status" value="1"/>
</dbReference>
<dbReference type="Proteomes" id="UP001345963">
    <property type="component" value="Unassembled WGS sequence"/>
</dbReference>
<comment type="caution">
    <text evidence="4">The sequence shown here is derived from an EMBL/GenBank/DDBJ whole genome shotgun (WGS) entry which is preliminary data.</text>
</comment>
<dbReference type="InterPro" id="IPR004365">
    <property type="entry name" value="NA-bd_OB_tRNA"/>
</dbReference>
<evidence type="ECO:0000259" key="2">
    <source>
        <dbReference type="Pfam" id="PF01336"/>
    </source>
</evidence>
<dbReference type="CDD" id="cd04474">
    <property type="entry name" value="RPA1_DBD_A"/>
    <property type="match status" value="1"/>
</dbReference>
<dbReference type="PANTHER" id="PTHR47165">
    <property type="entry name" value="OS03G0429900 PROTEIN"/>
    <property type="match status" value="1"/>
</dbReference>
<dbReference type="InterPro" id="IPR012340">
    <property type="entry name" value="NA-bd_OB-fold"/>
</dbReference>
<accession>A0ABU7AW24</accession>
<feature type="non-terminal residue" evidence="4">
    <location>
        <position position="1"/>
    </location>
</feature>
<gene>
    <name evidence="4" type="primary">RPA1_3</name>
    <name evidence="4" type="ORF">ATANTOWER_032837</name>
</gene>
<dbReference type="PANTHER" id="PTHR47165:SF4">
    <property type="entry name" value="OS03G0429900 PROTEIN"/>
    <property type="match status" value="1"/>
</dbReference>
<evidence type="ECO:0000259" key="3">
    <source>
        <dbReference type="Pfam" id="PF16900"/>
    </source>
</evidence>
<evidence type="ECO:0000313" key="4">
    <source>
        <dbReference type="EMBL" id="MED6242075.1"/>
    </source>
</evidence>
<dbReference type="GO" id="GO:0005840">
    <property type="term" value="C:ribosome"/>
    <property type="evidence" value="ECO:0007669"/>
    <property type="project" value="UniProtKB-KW"/>
</dbReference>
<keyword evidence="1" id="KW-0238">DNA-binding</keyword>
<feature type="domain" description="Replication protein A OB" evidence="3">
    <location>
        <begin position="109"/>
        <end position="205"/>
    </location>
</feature>